<feature type="domain" description="Radical SAM core" evidence="7">
    <location>
        <begin position="14"/>
        <end position="235"/>
    </location>
</feature>
<organism evidence="8 9">
    <name type="scientific">Virgibacillus xinjiangensis</name>
    <dbReference type="NCBI Taxonomy" id="393090"/>
    <lineage>
        <taxon>Bacteria</taxon>
        <taxon>Bacillati</taxon>
        <taxon>Bacillota</taxon>
        <taxon>Bacilli</taxon>
        <taxon>Bacillales</taxon>
        <taxon>Bacillaceae</taxon>
        <taxon>Virgibacillus</taxon>
    </lineage>
</organism>
<evidence type="ECO:0000256" key="4">
    <source>
        <dbReference type="ARBA" id="ARBA00022723"/>
    </source>
</evidence>
<dbReference type="PROSITE" id="PS51918">
    <property type="entry name" value="RADICAL_SAM"/>
    <property type="match status" value="1"/>
</dbReference>
<evidence type="ECO:0000259" key="7">
    <source>
        <dbReference type="PROSITE" id="PS51918"/>
    </source>
</evidence>
<dbReference type="InterPro" id="IPR058240">
    <property type="entry name" value="rSAM_sf"/>
</dbReference>
<name>A0ABV7CT04_9BACI</name>
<evidence type="ECO:0000256" key="6">
    <source>
        <dbReference type="ARBA" id="ARBA00023014"/>
    </source>
</evidence>
<accession>A0ABV7CT04</accession>
<dbReference type="Pfam" id="PF04055">
    <property type="entry name" value="Radical_SAM"/>
    <property type="match status" value="1"/>
</dbReference>
<proteinExistence type="predicted"/>
<evidence type="ECO:0000313" key="9">
    <source>
        <dbReference type="Proteomes" id="UP001595279"/>
    </source>
</evidence>
<dbReference type="PANTHER" id="PTHR30352:SF5">
    <property type="entry name" value="PYRUVATE FORMATE-LYASE 1-ACTIVATING ENZYME"/>
    <property type="match status" value="1"/>
</dbReference>
<comment type="cofactor">
    <cofactor evidence="1">
        <name>[4Fe-4S] cluster</name>
        <dbReference type="ChEBI" id="CHEBI:49883"/>
    </cofactor>
</comment>
<evidence type="ECO:0000313" key="8">
    <source>
        <dbReference type="EMBL" id="MFC3039576.1"/>
    </source>
</evidence>
<keyword evidence="4" id="KW-0479">Metal-binding</keyword>
<dbReference type="Gene3D" id="3.20.20.70">
    <property type="entry name" value="Aldolase class I"/>
    <property type="match status" value="1"/>
</dbReference>
<dbReference type="RefSeq" id="WP_390269283.1">
    <property type="nucleotide sequence ID" value="NZ_JBHRSA010000015.1"/>
</dbReference>
<protein>
    <submittedName>
        <fullName evidence="8">Radical SAM protein</fullName>
    </submittedName>
</protein>
<sequence length="237" mass="26643">MKDRIHSIQTCTKDHGPGLRYLLIMQGCPMRCKSCHHPDSRKISEGRDITVEEIIEDVTTYLPFLQASGGGVTVSGGEALLHTKFLNKLFGELKKLGVHTAIDTAGSCYTKSDFFLRQLNQLLSKTDLVLLNLKQINPLKHKALTGITNRHILEFAEHLAEQHVPVWIRHELISGISDQDEDLILLSEFIHSLRNVEKVEVVPYRNGNLLGGISQDMKTPTVARITNAEQILNYEII</sequence>
<dbReference type="SFLD" id="SFLDG01066">
    <property type="entry name" value="organic_radical-activating_enz"/>
    <property type="match status" value="1"/>
</dbReference>
<dbReference type="InterPro" id="IPR007197">
    <property type="entry name" value="rSAM"/>
</dbReference>
<dbReference type="SFLD" id="SFLDS00029">
    <property type="entry name" value="Radical_SAM"/>
    <property type="match status" value="1"/>
</dbReference>
<dbReference type="PANTHER" id="PTHR30352">
    <property type="entry name" value="PYRUVATE FORMATE-LYASE-ACTIVATING ENZYME"/>
    <property type="match status" value="1"/>
</dbReference>
<dbReference type="InterPro" id="IPR034457">
    <property type="entry name" value="Organic_radical-activating"/>
</dbReference>
<dbReference type="Proteomes" id="UP001595279">
    <property type="component" value="Unassembled WGS sequence"/>
</dbReference>
<dbReference type="InterPro" id="IPR013785">
    <property type="entry name" value="Aldolase_TIM"/>
</dbReference>
<evidence type="ECO:0000256" key="5">
    <source>
        <dbReference type="ARBA" id="ARBA00023004"/>
    </source>
</evidence>
<dbReference type="EMBL" id="JBHRSA010000015">
    <property type="protein sequence ID" value="MFC3039576.1"/>
    <property type="molecule type" value="Genomic_DNA"/>
</dbReference>
<gene>
    <name evidence="8" type="ORF">ACFOGI_04875</name>
</gene>
<evidence type="ECO:0000256" key="2">
    <source>
        <dbReference type="ARBA" id="ARBA00022485"/>
    </source>
</evidence>
<dbReference type="SUPFAM" id="SSF102114">
    <property type="entry name" value="Radical SAM enzymes"/>
    <property type="match status" value="1"/>
</dbReference>
<evidence type="ECO:0000256" key="1">
    <source>
        <dbReference type="ARBA" id="ARBA00001966"/>
    </source>
</evidence>
<keyword evidence="6" id="KW-0411">Iron-sulfur</keyword>
<keyword evidence="2" id="KW-0004">4Fe-4S</keyword>
<reference evidence="9" key="1">
    <citation type="journal article" date="2019" name="Int. J. Syst. Evol. Microbiol.">
        <title>The Global Catalogue of Microorganisms (GCM) 10K type strain sequencing project: providing services to taxonomists for standard genome sequencing and annotation.</title>
        <authorList>
            <consortium name="The Broad Institute Genomics Platform"/>
            <consortium name="The Broad Institute Genome Sequencing Center for Infectious Disease"/>
            <person name="Wu L."/>
            <person name="Ma J."/>
        </authorList>
    </citation>
    <scope>NUCLEOTIDE SEQUENCE [LARGE SCALE GENOMIC DNA]</scope>
    <source>
        <strain evidence="9">KCTC 13128</strain>
    </source>
</reference>
<comment type="caution">
    <text evidence="8">The sequence shown here is derived from an EMBL/GenBank/DDBJ whole genome shotgun (WGS) entry which is preliminary data.</text>
</comment>
<keyword evidence="9" id="KW-1185">Reference proteome</keyword>
<keyword evidence="5" id="KW-0408">Iron</keyword>
<evidence type="ECO:0000256" key="3">
    <source>
        <dbReference type="ARBA" id="ARBA00022691"/>
    </source>
</evidence>
<keyword evidence="3" id="KW-0949">S-adenosyl-L-methionine</keyword>